<proteinExistence type="predicted"/>
<sequence length="174" mass="19240">MGCASAPLDRSATAPREEHHQEAPKVCTLIGCVTGMTLMTIVPESPELLRVSRIRVCRNSTCLTHSLAELPPGKDTRLAWPAPPTGPFSPSAEFQMRSLPDGRTGLLVYYDSGSDTAWREDDVFTVTLTSADGRRLLDLKRPARYDKVEPNGPGCGTCYRAIYRESEDWLTMPR</sequence>
<dbReference type="AlphaFoldDB" id="A0A3A8KIW7"/>
<organism evidence="2 3">
    <name type="scientific">Corallococcus carmarthensis</name>
    <dbReference type="NCBI Taxonomy" id="2316728"/>
    <lineage>
        <taxon>Bacteria</taxon>
        <taxon>Pseudomonadati</taxon>
        <taxon>Myxococcota</taxon>
        <taxon>Myxococcia</taxon>
        <taxon>Myxococcales</taxon>
        <taxon>Cystobacterineae</taxon>
        <taxon>Myxococcaceae</taxon>
        <taxon>Corallococcus</taxon>
    </lineage>
</organism>
<comment type="caution">
    <text evidence="2">The sequence shown here is derived from an EMBL/GenBank/DDBJ whole genome shotgun (WGS) entry which is preliminary data.</text>
</comment>
<evidence type="ECO:0000313" key="3">
    <source>
        <dbReference type="Proteomes" id="UP000268313"/>
    </source>
</evidence>
<keyword evidence="3" id="KW-1185">Reference proteome</keyword>
<dbReference type="EMBL" id="RAWE01000006">
    <property type="protein sequence ID" value="RKH07049.1"/>
    <property type="molecule type" value="Genomic_DNA"/>
</dbReference>
<feature type="region of interest" description="Disordered" evidence="1">
    <location>
        <begin position="1"/>
        <end position="20"/>
    </location>
</feature>
<gene>
    <name evidence="2" type="ORF">D7X32_02965</name>
</gene>
<accession>A0A3A8KIW7</accession>
<evidence type="ECO:0000313" key="2">
    <source>
        <dbReference type="EMBL" id="RKH07049.1"/>
    </source>
</evidence>
<dbReference type="Proteomes" id="UP000268313">
    <property type="component" value="Unassembled WGS sequence"/>
</dbReference>
<evidence type="ECO:0000256" key="1">
    <source>
        <dbReference type="SAM" id="MobiDB-lite"/>
    </source>
</evidence>
<protein>
    <submittedName>
        <fullName evidence="2">Uncharacterized protein</fullName>
    </submittedName>
</protein>
<name>A0A3A8KIW7_9BACT</name>
<reference evidence="3" key="1">
    <citation type="submission" date="2018-09" db="EMBL/GenBank/DDBJ databases">
        <authorList>
            <person name="Livingstone P.G."/>
            <person name="Whitworth D.E."/>
        </authorList>
    </citation>
    <scope>NUCLEOTIDE SEQUENCE [LARGE SCALE GENOMIC DNA]</scope>
    <source>
        <strain evidence="3">CA043D</strain>
    </source>
</reference>